<keyword evidence="4" id="KW-1185">Reference proteome</keyword>
<gene>
    <name evidence="3" type="ORF">GH714_011072</name>
</gene>
<evidence type="ECO:0000259" key="2">
    <source>
        <dbReference type="Pfam" id="PF25418"/>
    </source>
</evidence>
<dbReference type="Gene3D" id="2.30.30.140">
    <property type="match status" value="1"/>
</dbReference>
<name>A0A6A6MM81_HEVBR</name>
<proteinExistence type="predicted"/>
<reference evidence="3 4" key="1">
    <citation type="journal article" date="2020" name="Mol. Plant">
        <title>The Chromosome-Based Rubber Tree Genome Provides New Insights into Spurge Genome Evolution and Rubber Biosynthesis.</title>
        <authorList>
            <person name="Liu J."/>
            <person name="Shi C."/>
            <person name="Shi C.C."/>
            <person name="Li W."/>
            <person name="Zhang Q.J."/>
            <person name="Zhang Y."/>
            <person name="Li K."/>
            <person name="Lu H.F."/>
            <person name="Shi C."/>
            <person name="Zhu S.T."/>
            <person name="Xiao Z.Y."/>
            <person name="Nan H."/>
            <person name="Yue Y."/>
            <person name="Zhu X.G."/>
            <person name="Wu Y."/>
            <person name="Hong X.N."/>
            <person name="Fan G.Y."/>
            <person name="Tong Y."/>
            <person name="Zhang D."/>
            <person name="Mao C.L."/>
            <person name="Liu Y.L."/>
            <person name="Hao S.J."/>
            <person name="Liu W.Q."/>
            <person name="Lv M.Q."/>
            <person name="Zhang H.B."/>
            <person name="Liu Y."/>
            <person name="Hu-Tang G.R."/>
            <person name="Wang J.P."/>
            <person name="Wang J.H."/>
            <person name="Sun Y.H."/>
            <person name="Ni S.B."/>
            <person name="Chen W.B."/>
            <person name="Zhang X.C."/>
            <person name="Jiao Y.N."/>
            <person name="Eichler E.E."/>
            <person name="Li G.H."/>
            <person name="Liu X."/>
            <person name="Gao L.Z."/>
        </authorList>
    </citation>
    <scope>NUCLEOTIDE SEQUENCE [LARGE SCALE GENOMIC DNA]</scope>
    <source>
        <strain evidence="4">cv. GT1</strain>
        <tissue evidence="3">Leaf</tissue>
    </source>
</reference>
<protein>
    <recommendedName>
        <fullName evidence="2">DUF7890 domain-containing protein</fullName>
    </recommendedName>
</protein>
<dbReference type="GO" id="GO:0009767">
    <property type="term" value="P:photosynthetic electron transport chain"/>
    <property type="evidence" value="ECO:0007669"/>
    <property type="project" value="InterPro"/>
</dbReference>
<feature type="region of interest" description="Disordered" evidence="1">
    <location>
        <begin position="71"/>
        <end position="97"/>
    </location>
</feature>
<feature type="domain" description="DUF7890" evidence="2">
    <location>
        <begin position="273"/>
        <end position="318"/>
    </location>
</feature>
<evidence type="ECO:0000256" key="1">
    <source>
        <dbReference type="SAM" id="MobiDB-lite"/>
    </source>
</evidence>
<evidence type="ECO:0000313" key="4">
    <source>
        <dbReference type="Proteomes" id="UP000467840"/>
    </source>
</evidence>
<feature type="region of interest" description="Disordered" evidence="1">
    <location>
        <begin position="118"/>
        <end position="155"/>
    </location>
</feature>
<dbReference type="Pfam" id="PF25418">
    <property type="entry name" value="DUF7890"/>
    <property type="match status" value="1"/>
</dbReference>
<feature type="compositionally biased region" description="Basic and acidic residues" evidence="1">
    <location>
        <begin position="212"/>
        <end position="226"/>
    </location>
</feature>
<dbReference type="EMBL" id="JAAGAX010000005">
    <property type="protein sequence ID" value="KAF2313453.1"/>
    <property type="molecule type" value="Genomic_DNA"/>
</dbReference>
<feature type="compositionally biased region" description="Polar residues" evidence="1">
    <location>
        <begin position="86"/>
        <end position="97"/>
    </location>
</feature>
<dbReference type="AlphaFoldDB" id="A0A6A6MM81"/>
<feature type="compositionally biased region" description="Basic and acidic residues" evidence="1">
    <location>
        <begin position="119"/>
        <end position="130"/>
    </location>
</feature>
<dbReference type="Pfam" id="PF11623">
    <property type="entry name" value="NdhS"/>
    <property type="match status" value="1"/>
</dbReference>
<dbReference type="PANTHER" id="PTHR35494:SF1">
    <property type="entry name" value="NAD(P)H-QUINONE OXIDOREDUCTASE SUBUNIT S, CHLOROPLASTIC"/>
    <property type="match status" value="1"/>
</dbReference>
<dbReference type="InterPro" id="IPR057212">
    <property type="entry name" value="DUF7890"/>
</dbReference>
<dbReference type="Proteomes" id="UP000467840">
    <property type="component" value="Chromosome 15"/>
</dbReference>
<organism evidence="3 4">
    <name type="scientific">Hevea brasiliensis</name>
    <name type="common">Para rubber tree</name>
    <name type="synonym">Siphonia brasiliensis</name>
    <dbReference type="NCBI Taxonomy" id="3981"/>
    <lineage>
        <taxon>Eukaryota</taxon>
        <taxon>Viridiplantae</taxon>
        <taxon>Streptophyta</taxon>
        <taxon>Embryophyta</taxon>
        <taxon>Tracheophyta</taxon>
        <taxon>Spermatophyta</taxon>
        <taxon>Magnoliopsida</taxon>
        <taxon>eudicotyledons</taxon>
        <taxon>Gunneridae</taxon>
        <taxon>Pentapetalae</taxon>
        <taxon>rosids</taxon>
        <taxon>fabids</taxon>
        <taxon>Malpighiales</taxon>
        <taxon>Euphorbiaceae</taxon>
        <taxon>Crotonoideae</taxon>
        <taxon>Micrandreae</taxon>
        <taxon>Hevea</taxon>
    </lineage>
</organism>
<dbReference type="PANTHER" id="PTHR35494">
    <property type="entry name" value="NAD(P)H-QUINONE OXIDOREDUCTASE SUBUNIT S, CHLOROPLASTIC"/>
    <property type="match status" value="1"/>
</dbReference>
<feature type="region of interest" description="Disordered" evidence="1">
    <location>
        <begin position="212"/>
        <end position="231"/>
    </location>
</feature>
<dbReference type="InterPro" id="IPR021659">
    <property type="entry name" value="NdhS"/>
</dbReference>
<accession>A0A6A6MM81</accession>
<sequence>MTMASSITLQGSLFRSQFFGQNSLSNGPRRPYPLIPKESRFKLKPCAKFDLLEMLGGRGLCNGEKGIQQELKRDVESSPAPAKGENSGTLEAPTTGSVPEDAFEKELMGLTGGFPGGEKGLKKFIEENPPPKKQSAADSGDIQGLTATKKPEPPELPLLMPGMIAIVNNPNNPYYKYCGIVQRITDGKAAVLFEGGNWDRLITFRLEELQRREKGPPGINPRDDLSKNPSKKKVKIGDCLASSREPLLCKELENDKNLERRSYGNASVEENGVVRVKVKMTKQEAARLLSKCKDGGILEFRDVAHELVQIPVNRVSVVASGCGYGSSVLKTIPEEI</sequence>
<comment type="caution">
    <text evidence="3">The sequence shown here is derived from an EMBL/GenBank/DDBJ whole genome shotgun (WGS) entry which is preliminary data.</text>
</comment>
<evidence type="ECO:0000313" key="3">
    <source>
        <dbReference type="EMBL" id="KAF2313453.1"/>
    </source>
</evidence>